<dbReference type="Proteomes" id="UP000006591">
    <property type="component" value="Chromosome 3"/>
</dbReference>
<evidence type="ECO:0000313" key="1">
    <source>
        <dbReference type="EnsemblPlants" id="ONIVA03G42770.1"/>
    </source>
</evidence>
<dbReference type="Gramene" id="ONIVA03G42770.1">
    <property type="protein sequence ID" value="ONIVA03G42770.1"/>
    <property type="gene ID" value="ONIVA03G42770"/>
</dbReference>
<accession>A0A0E0GWE4</accession>
<evidence type="ECO:0000313" key="2">
    <source>
        <dbReference type="Proteomes" id="UP000006591"/>
    </source>
</evidence>
<proteinExistence type="predicted"/>
<organism evidence="1">
    <name type="scientific">Oryza nivara</name>
    <name type="common">Indian wild rice</name>
    <name type="synonym">Oryza sativa f. spontanea</name>
    <dbReference type="NCBI Taxonomy" id="4536"/>
    <lineage>
        <taxon>Eukaryota</taxon>
        <taxon>Viridiplantae</taxon>
        <taxon>Streptophyta</taxon>
        <taxon>Embryophyta</taxon>
        <taxon>Tracheophyta</taxon>
        <taxon>Spermatophyta</taxon>
        <taxon>Magnoliopsida</taxon>
        <taxon>Liliopsida</taxon>
        <taxon>Poales</taxon>
        <taxon>Poaceae</taxon>
        <taxon>BOP clade</taxon>
        <taxon>Oryzoideae</taxon>
        <taxon>Oryzeae</taxon>
        <taxon>Oryzinae</taxon>
        <taxon>Oryza</taxon>
    </lineage>
</organism>
<sequence>MARARARASSSSSSSFLLLQRTNATDKNAQFVVTFNLVLKLWREEGRNSMAMEIPRRYPRGGSDGKVIFSGNGARVVCVGVCWLCTLSWCKGREYPQND</sequence>
<dbReference type="EnsemblPlants" id="ONIVA03G42770.1">
    <property type="protein sequence ID" value="ONIVA03G42770.1"/>
    <property type="gene ID" value="ONIVA03G42770"/>
</dbReference>
<protein>
    <submittedName>
        <fullName evidence="1">Uncharacterized protein</fullName>
    </submittedName>
</protein>
<keyword evidence="2" id="KW-1185">Reference proteome</keyword>
<name>A0A0E0GWE4_ORYNI</name>
<dbReference type="AlphaFoldDB" id="A0A0E0GWE4"/>
<reference evidence="1" key="1">
    <citation type="submission" date="2015-04" db="UniProtKB">
        <authorList>
            <consortium name="EnsemblPlants"/>
        </authorList>
    </citation>
    <scope>IDENTIFICATION</scope>
    <source>
        <strain evidence="1">SL10</strain>
    </source>
</reference>
<dbReference type="HOGENOM" id="CLU_2324347_0_0_1"/>
<reference evidence="1" key="2">
    <citation type="submission" date="2018-04" db="EMBL/GenBank/DDBJ databases">
        <title>OnivRS2 (Oryza nivara Reference Sequence Version 2).</title>
        <authorList>
            <person name="Zhang J."/>
            <person name="Kudrna D."/>
            <person name="Lee S."/>
            <person name="Talag J."/>
            <person name="Rajasekar S."/>
            <person name="Welchert J."/>
            <person name="Hsing Y.-I."/>
            <person name="Wing R.A."/>
        </authorList>
    </citation>
    <scope>NUCLEOTIDE SEQUENCE [LARGE SCALE GENOMIC DNA]</scope>
    <source>
        <strain evidence="1">SL10</strain>
    </source>
</reference>